<feature type="domain" description="FAST kinase-like protein subdomain 2" evidence="1">
    <location>
        <begin position="458"/>
        <end position="545"/>
    </location>
</feature>
<dbReference type="PANTHER" id="PTHR21228:SF40">
    <property type="entry name" value="LD45607P"/>
    <property type="match status" value="1"/>
</dbReference>
<sequence>MMSRHITVWTQRFLQQFGYTAHKCQCSCINFHHLTASSAFRNLQNFSLKNATLQDYSHESNIKNCLMYTTDIKDGPRTQHVLSIIDSLKETGSRSIKPDIYKPQNQRMAWLKDMHRLLMKSVVFKPEKQDLAEFSKKAPHSFSTNALMSMAWDIQQVDKETMKIIVALWRRFDSMTVEEILTTADIFFYRGVTCQWYTSAMISYAEEIFELLSFTPPQLTRLVFHISNHGSAPPALWDNIEKRLLENLSDFDINLLAIICQLCFTDQSRIKSPILVDKIASKLLENLSSLRGSYLQMMMKMLRFSNYIKISFYQQLGDKLITSKYFKEFHTPSEVMHIAFAYASVRMTHPELFQSILKYCLTSRHQFRLKDMAKLVWACGTLVTTQEKNIAYVHDILLKLQRNIAMNDIQKYPDSLLDLLMGLALLNIYPHHFINIAFDPAILKVLLGLPPEREKFFQLMFLDNSLSIECPNYSGFRLTEAEYASVALKVSGKCLELDMEFRKSVKPALSALVNLLGSDYVQCKFVLPHCRTSDIVLAYDMDKKIFVKPVSKPLRSTNNADEHSCNKSIQDVALLLLSRMQTSFNDQPLGVLYCKIRQLQAVGYKVIPVDANEAMSYTFLDMETTQRLLLDHISAALGTDVSKVLHSKYNE</sequence>
<evidence type="ECO:0000313" key="4">
    <source>
        <dbReference type="EMBL" id="CEK84547.1"/>
    </source>
</evidence>
<dbReference type="GO" id="GO:0005759">
    <property type="term" value="C:mitochondrial matrix"/>
    <property type="evidence" value="ECO:0007669"/>
    <property type="project" value="TreeGrafter"/>
</dbReference>
<dbReference type="GO" id="GO:0003723">
    <property type="term" value="F:RNA binding"/>
    <property type="evidence" value="ECO:0007669"/>
    <property type="project" value="TreeGrafter"/>
</dbReference>
<dbReference type="EMBL" id="HACG01037681">
    <property type="protein sequence ID" value="CEK84546.1"/>
    <property type="molecule type" value="Transcribed_RNA"/>
</dbReference>
<dbReference type="Pfam" id="PF08368">
    <property type="entry name" value="FAST_2"/>
    <property type="match status" value="1"/>
</dbReference>
<reference evidence="4" key="1">
    <citation type="submission" date="2014-12" db="EMBL/GenBank/DDBJ databases">
        <title>Insight into the proteome of Arion vulgaris.</title>
        <authorList>
            <person name="Aradska J."/>
            <person name="Bulat T."/>
            <person name="Smidak R."/>
            <person name="Sarate P."/>
            <person name="Gangsoo J."/>
            <person name="Sialana F."/>
            <person name="Bilban M."/>
            <person name="Lubec G."/>
        </authorList>
    </citation>
    <scope>NUCLEOTIDE SEQUENCE</scope>
    <source>
        <tissue evidence="4">Skin</tissue>
    </source>
</reference>
<dbReference type="EMBL" id="HACG01037676">
    <property type="protein sequence ID" value="CEK84541.1"/>
    <property type="molecule type" value="Transcribed_RNA"/>
</dbReference>
<evidence type="ECO:0000313" key="3">
    <source>
        <dbReference type="EMBL" id="CEK84546.1"/>
    </source>
</evidence>
<protein>
    <recommendedName>
        <fullName evidence="1">FAST kinase-like protein subdomain 2 domain-containing protein</fullName>
    </recommendedName>
</protein>
<dbReference type="GO" id="GO:0000963">
    <property type="term" value="P:mitochondrial RNA processing"/>
    <property type="evidence" value="ECO:0007669"/>
    <property type="project" value="TreeGrafter"/>
</dbReference>
<dbReference type="AlphaFoldDB" id="A0A0B7AV96"/>
<accession>A0A0B7AV96</accession>
<proteinExistence type="predicted"/>
<evidence type="ECO:0000259" key="1">
    <source>
        <dbReference type="Pfam" id="PF08368"/>
    </source>
</evidence>
<name>A0A0B7AV96_9EUPU</name>
<organism evidence="4">
    <name type="scientific">Arion vulgaris</name>
    <dbReference type="NCBI Taxonomy" id="1028688"/>
    <lineage>
        <taxon>Eukaryota</taxon>
        <taxon>Metazoa</taxon>
        <taxon>Spiralia</taxon>
        <taxon>Lophotrochozoa</taxon>
        <taxon>Mollusca</taxon>
        <taxon>Gastropoda</taxon>
        <taxon>Heterobranchia</taxon>
        <taxon>Euthyneura</taxon>
        <taxon>Panpulmonata</taxon>
        <taxon>Eupulmonata</taxon>
        <taxon>Stylommatophora</taxon>
        <taxon>Helicina</taxon>
        <taxon>Arionoidea</taxon>
        <taxon>Arionidae</taxon>
        <taxon>Arion</taxon>
    </lineage>
</organism>
<dbReference type="GO" id="GO:0035770">
    <property type="term" value="C:ribonucleoprotein granule"/>
    <property type="evidence" value="ECO:0007669"/>
    <property type="project" value="TreeGrafter"/>
</dbReference>
<gene>
    <name evidence="4" type="primary">ORF143239</name>
    <name evidence="2" type="synonym">ORF143201</name>
    <name evidence="3" type="synonym">ORF143233</name>
</gene>
<evidence type="ECO:0000313" key="2">
    <source>
        <dbReference type="EMBL" id="CEK84541.1"/>
    </source>
</evidence>
<dbReference type="GO" id="GO:0044528">
    <property type="term" value="P:regulation of mitochondrial mRNA stability"/>
    <property type="evidence" value="ECO:0007669"/>
    <property type="project" value="TreeGrafter"/>
</dbReference>
<dbReference type="PANTHER" id="PTHR21228">
    <property type="entry name" value="FAST LEU-RICH DOMAIN-CONTAINING"/>
    <property type="match status" value="1"/>
</dbReference>
<dbReference type="EMBL" id="HACG01037682">
    <property type="protein sequence ID" value="CEK84547.1"/>
    <property type="molecule type" value="Transcribed_RNA"/>
</dbReference>
<dbReference type="InterPro" id="IPR050870">
    <property type="entry name" value="FAST_kinase"/>
</dbReference>
<dbReference type="InterPro" id="IPR013579">
    <property type="entry name" value="FAST_2"/>
</dbReference>